<sequence>MSTTRCAGTTNRNESRPLARLQRPGVGGLCNSGGGMHSDPCHADGVSTQQHTDAGLHDDLRIALLRHEFFVVYQPVVDVASNRVVSHEALIRWQHPVRGLVTPGAFIETAERTGLVLRITEVVLEQVCRTLKIGSGPCHRLPISVNLSAVCLTAGGVPDAIRSVLRRFDVPPERLILEMTETATLEHADHVMAQLDALRAMNVGIVMDDFGTGYASLVNLWRYPLSGVKIDRSLLEDIPHDARPCLIVASMIEMARKLGLSVVVEGVENDRQLDWIRQFPDVLAQGYLFGMPSAEIRCDGRHSGT</sequence>
<dbReference type="EMBL" id="QTPM01000002">
    <property type="protein sequence ID" value="RQY99166.1"/>
    <property type="molecule type" value="Genomic_DNA"/>
</dbReference>
<feature type="domain" description="EAL" evidence="1">
    <location>
        <begin position="53"/>
        <end position="305"/>
    </location>
</feature>
<dbReference type="InterPro" id="IPR001633">
    <property type="entry name" value="EAL_dom"/>
</dbReference>
<gene>
    <name evidence="2" type="ORF">DF017_02665</name>
</gene>
<dbReference type="Gene3D" id="3.20.20.450">
    <property type="entry name" value="EAL domain"/>
    <property type="match status" value="1"/>
</dbReference>
<dbReference type="CDD" id="cd01948">
    <property type="entry name" value="EAL"/>
    <property type="match status" value="1"/>
</dbReference>
<organism evidence="2 3">
    <name type="scientific">Burkholderia stagnalis</name>
    <dbReference type="NCBI Taxonomy" id="1503054"/>
    <lineage>
        <taxon>Bacteria</taxon>
        <taxon>Pseudomonadati</taxon>
        <taxon>Pseudomonadota</taxon>
        <taxon>Betaproteobacteria</taxon>
        <taxon>Burkholderiales</taxon>
        <taxon>Burkholderiaceae</taxon>
        <taxon>Burkholderia</taxon>
        <taxon>Burkholderia cepacia complex</taxon>
    </lineage>
</organism>
<dbReference type="Proteomes" id="UP000281098">
    <property type="component" value="Unassembled WGS sequence"/>
</dbReference>
<dbReference type="PANTHER" id="PTHR33121:SF70">
    <property type="entry name" value="SIGNALING PROTEIN YKOW"/>
    <property type="match status" value="1"/>
</dbReference>
<evidence type="ECO:0000259" key="1">
    <source>
        <dbReference type="PROSITE" id="PS50883"/>
    </source>
</evidence>
<dbReference type="SMART" id="SM00052">
    <property type="entry name" value="EAL"/>
    <property type="match status" value="1"/>
</dbReference>
<comment type="caution">
    <text evidence="2">The sequence shown here is derived from an EMBL/GenBank/DDBJ whole genome shotgun (WGS) entry which is preliminary data.</text>
</comment>
<reference evidence="2 3" key="1">
    <citation type="submission" date="2018-08" db="EMBL/GenBank/DDBJ databases">
        <title>Comparative analysis of Burkholderia isolates from Puerto Rico.</title>
        <authorList>
            <person name="Hall C."/>
            <person name="Sahl J."/>
            <person name="Wagner D."/>
        </authorList>
    </citation>
    <scope>NUCLEOTIDE SEQUENCE [LARGE SCALE GENOMIC DNA]</scope>
    <source>
        <strain evidence="2 3">Bp8966</strain>
    </source>
</reference>
<keyword evidence="3" id="KW-1185">Reference proteome</keyword>
<dbReference type="Pfam" id="PF00563">
    <property type="entry name" value="EAL"/>
    <property type="match status" value="1"/>
</dbReference>
<protein>
    <submittedName>
        <fullName evidence="2">EAL domain-containing protein</fullName>
    </submittedName>
</protein>
<dbReference type="RefSeq" id="WP_081081601.1">
    <property type="nucleotide sequence ID" value="NZ_LPKJ01000087.1"/>
</dbReference>
<dbReference type="PANTHER" id="PTHR33121">
    <property type="entry name" value="CYCLIC DI-GMP PHOSPHODIESTERASE PDEF"/>
    <property type="match status" value="1"/>
</dbReference>
<accession>A0ABX9YWC6</accession>
<dbReference type="SUPFAM" id="SSF141868">
    <property type="entry name" value="EAL domain-like"/>
    <property type="match status" value="1"/>
</dbReference>
<evidence type="ECO:0000313" key="3">
    <source>
        <dbReference type="Proteomes" id="UP000281098"/>
    </source>
</evidence>
<name>A0ABX9YWC6_9BURK</name>
<dbReference type="InterPro" id="IPR035919">
    <property type="entry name" value="EAL_sf"/>
</dbReference>
<dbReference type="InterPro" id="IPR050706">
    <property type="entry name" value="Cyclic-di-GMP_PDE-like"/>
</dbReference>
<proteinExistence type="predicted"/>
<evidence type="ECO:0000313" key="2">
    <source>
        <dbReference type="EMBL" id="RQY99166.1"/>
    </source>
</evidence>
<dbReference type="PROSITE" id="PS50883">
    <property type="entry name" value="EAL"/>
    <property type="match status" value="1"/>
</dbReference>